<dbReference type="EMBL" id="JBGORX010000001">
    <property type="protein sequence ID" value="MFJ1267411.1"/>
    <property type="molecule type" value="Genomic_DNA"/>
</dbReference>
<organism evidence="1 2">
    <name type="scientific">Legionella lytica</name>
    <dbReference type="NCBI Taxonomy" id="96232"/>
    <lineage>
        <taxon>Bacteria</taxon>
        <taxon>Pseudomonadati</taxon>
        <taxon>Pseudomonadota</taxon>
        <taxon>Gammaproteobacteria</taxon>
        <taxon>Legionellales</taxon>
        <taxon>Legionellaceae</taxon>
        <taxon>Legionella</taxon>
    </lineage>
</organism>
<comment type="caution">
    <text evidence="1">The sequence shown here is derived from an EMBL/GenBank/DDBJ whole genome shotgun (WGS) entry which is preliminary data.</text>
</comment>
<dbReference type="Pfam" id="PF05150">
    <property type="entry name" value="Legionella_OMP"/>
    <property type="match status" value="1"/>
</dbReference>
<dbReference type="InterPro" id="IPR007825">
    <property type="entry name" value="Major_OMP_Legionella"/>
</dbReference>
<evidence type="ECO:0000313" key="2">
    <source>
        <dbReference type="Proteomes" id="UP001615550"/>
    </source>
</evidence>
<protein>
    <submittedName>
        <fullName evidence="1">Lpg1974 family pore-forming outer membrane protein</fullName>
    </submittedName>
</protein>
<sequence length="38" mass="4221">MLTDLEAKPGINYSHMANKGSLALDIGYMWELFQCSTA</sequence>
<evidence type="ECO:0000313" key="1">
    <source>
        <dbReference type="EMBL" id="MFJ1267411.1"/>
    </source>
</evidence>
<name>A0ABW8D3Y6_9GAMM</name>
<reference evidence="1 2" key="1">
    <citation type="submission" date="2024-08" db="EMBL/GenBank/DDBJ databases">
        <title>Draft Genome Sequence of Legionella lytica strain DSB2004, Isolated From a Fire Sprinkler System.</title>
        <authorList>
            <person name="Everhart A.D."/>
            <person name="Kidane D.T."/>
            <person name="Farone A.L."/>
            <person name="Farone M.B."/>
        </authorList>
    </citation>
    <scope>NUCLEOTIDE SEQUENCE [LARGE SCALE GENOMIC DNA]</scope>
    <source>
        <strain evidence="1 2">DSB2004</strain>
    </source>
</reference>
<dbReference type="RefSeq" id="WP_400187208.1">
    <property type="nucleotide sequence ID" value="NZ_JBGORX010000001.1"/>
</dbReference>
<proteinExistence type="predicted"/>
<keyword evidence="2" id="KW-1185">Reference proteome</keyword>
<gene>
    <name evidence="1" type="ORF">ACD661_02440</name>
</gene>
<accession>A0ABW8D3Y6</accession>
<dbReference type="Proteomes" id="UP001615550">
    <property type="component" value="Unassembled WGS sequence"/>
</dbReference>